<evidence type="ECO:0000256" key="4">
    <source>
        <dbReference type="ARBA" id="ARBA00022692"/>
    </source>
</evidence>
<dbReference type="InterPro" id="IPR036640">
    <property type="entry name" value="ABC1_TM_sf"/>
</dbReference>
<dbReference type="PROSITE" id="PS50929">
    <property type="entry name" value="ABC_TM1F"/>
    <property type="match status" value="1"/>
</dbReference>
<feature type="transmembrane region" description="Helical" evidence="10">
    <location>
        <begin position="249"/>
        <end position="269"/>
    </location>
</feature>
<organism evidence="13 14">
    <name type="scientific">Gemmatirosa kalamazoonensis</name>
    <dbReference type="NCBI Taxonomy" id="861299"/>
    <lineage>
        <taxon>Bacteria</taxon>
        <taxon>Pseudomonadati</taxon>
        <taxon>Gemmatimonadota</taxon>
        <taxon>Gemmatimonadia</taxon>
        <taxon>Gemmatimonadales</taxon>
        <taxon>Gemmatimonadaceae</taxon>
        <taxon>Gemmatirosa</taxon>
    </lineage>
</organism>
<dbReference type="SMART" id="SM00382">
    <property type="entry name" value="AAA"/>
    <property type="match status" value="1"/>
</dbReference>
<reference evidence="13 14" key="1">
    <citation type="journal article" date="2014" name="Genome Announc.">
        <title>Genome Sequence and Methylome of Soil Bacterium Gemmatirosa kalamazoonensis KBS708T, a Member of the Rarely Cultivated Gemmatimonadetes Phylum.</title>
        <authorList>
            <person name="Debruyn J.M."/>
            <person name="Radosevich M."/>
            <person name="Wommack K.E."/>
            <person name="Polson S.W."/>
            <person name="Hauser L.J."/>
            <person name="Fawaz M.N."/>
            <person name="Korlach J."/>
            <person name="Tsai Y.C."/>
        </authorList>
    </citation>
    <scope>NUCLEOTIDE SEQUENCE [LARGE SCALE GENOMIC DNA]</scope>
    <source>
        <strain evidence="13 14">KBS708</strain>
    </source>
</reference>
<dbReference type="FunCoup" id="W0RHW8">
    <property type="interactions" value="66"/>
</dbReference>
<keyword evidence="6" id="KW-0067">ATP-binding</keyword>
<dbReference type="GO" id="GO:0005886">
    <property type="term" value="C:plasma membrane"/>
    <property type="evidence" value="ECO:0007669"/>
    <property type="project" value="UniProtKB-SubCell"/>
</dbReference>
<feature type="transmembrane region" description="Helical" evidence="10">
    <location>
        <begin position="61"/>
        <end position="79"/>
    </location>
</feature>
<feature type="domain" description="ABC transporter" evidence="11">
    <location>
        <begin position="341"/>
        <end position="621"/>
    </location>
</feature>
<evidence type="ECO:0000256" key="6">
    <source>
        <dbReference type="ARBA" id="ARBA00022840"/>
    </source>
</evidence>
<name>W0RHW8_9BACT</name>
<dbReference type="InterPro" id="IPR003439">
    <property type="entry name" value="ABC_transporter-like_ATP-bd"/>
</dbReference>
<accession>W0RHW8</accession>
<sequence length="644" mass="68842">MPGLRALRRLVPFLRPYAGRMALGLVLVVASASFGSVIPWLLREGVDELTAGAPTARVLRVAGLMLGASVAGGALRFFMRQVLNAVSRHVEYDIRDALFARLVTLDAPFYARWRTGEIMARATNDLSAVRMAAGPAIMYLVNTVAGGAFALAFMLRIDARLTGLAVLPMVALPFITVRLGRAIHDRFEAVQEHFGEMTTRAQENLAGVRVVRAYRQEASESARFAALGAEYLTRNMALARLNGVMNPSFSLIAGLGAVVVIGVGGGLVLRGAITVGAFVAFGIYLAMLTWPLIALGWVTNLFQRGAASMARLGELLDARPDVSSPERPIALPPAARGGRRLTFRDVGFHFPQVGTGDAGLGTREGRPSPESRVPSSEPRWVLRHVSFDLPAGATLGVVGAVGSGKTALIDLVPRLYDPQEGEVLLDGVPLRDLDLAALRREIGYVPQESLLFSETIGRNIGYGLEGGREEPTSVVRVEETTSGATEPGTGDAIRWAADVAQLGETVAELPAGYETILGERGVNLSGGQKQRAALARALARRPRVVLLDDALSAVDTHTEAAILRGLRTALEGRTTVIASHRISAIRDASWILVLDDGRVVEQGRHEELLARDGRYAALLRRQQLADAIESDEEDAEDEAAAAGA</sequence>
<dbReference type="EMBL" id="CP007128">
    <property type="protein sequence ID" value="AHG90371.1"/>
    <property type="molecule type" value="Genomic_DNA"/>
</dbReference>
<dbReference type="GO" id="GO:0005524">
    <property type="term" value="F:ATP binding"/>
    <property type="evidence" value="ECO:0007669"/>
    <property type="project" value="UniProtKB-KW"/>
</dbReference>
<keyword evidence="14" id="KW-1185">Reference proteome</keyword>
<feature type="transmembrane region" description="Helical" evidence="10">
    <location>
        <begin position="136"/>
        <end position="155"/>
    </location>
</feature>
<dbReference type="PANTHER" id="PTHR43394">
    <property type="entry name" value="ATP-DEPENDENT PERMEASE MDL1, MITOCHONDRIAL"/>
    <property type="match status" value="1"/>
</dbReference>
<feature type="transmembrane region" description="Helical" evidence="10">
    <location>
        <begin position="21"/>
        <end position="41"/>
    </location>
</feature>
<dbReference type="Gene3D" id="1.20.1560.10">
    <property type="entry name" value="ABC transporter type 1, transmembrane domain"/>
    <property type="match status" value="1"/>
</dbReference>
<dbReference type="GO" id="GO:0015421">
    <property type="term" value="F:ABC-type oligopeptide transporter activity"/>
    <property type="evidence" value="ECO:0007669"/>
    <property type="project" value="TreeGrafter"/>
</dbReference>
<dbReference type="HOGENOM" id="CLU_000604_84_3_0"/>
<gene>
    <name evidence="13" type="ORF">J421_2834</name>
</gene>
<feature type="domain" description="ABC transmembrane type-1" evidence="12">
    <location>
        <begin position="22"/>
        <end position="304"/>
    </location>
</feature>
<dbReference type="AlphaFoldDB" id="W0RHW8"/>
<evidence type="ECO:0000313" key="13">
    <source>
        <dbReference type="EMBL" id="AHG90371.1"/>
    </source>
</evidence>
<dbReference type="eggNOG" id="COG1132">
    <property type="taxonomic scope" value="Bacteria"/>
</dbReference>
<dbReference type="Proteomes" id="UP000019151">
    <property type="component" value="Chromosome"/>
</dbReference>
<protein>
    <submittedName>
        <fullName evidence="13">ABC transporter transmembrane region</fullName>
    </submittedName>
</protein>
<dbReference type="SUPFAM" id="SSF90123">
    <property type="entry name" value="ABC transporter transmembrane region"/>
    <property type="match status" value="1"/>
</dbReference>
<evidence type="ECO:0000256" key="3">
    <source>
        <dbReference type="ARBA" id="ARBA00022475"/>
    </source>
</evidence>
<dbReference type="FunFam" id="3.40.50.300:FF:000221">
    <property type="entry name" value="Multidrug ABC transporter ATP-binding protein"/>
    <property type="match status" value="1"/>
</dbReference>
<dbReference type="SUPFAM" id="SSF52540">
    <property type="entry name" value="P-loop containing nucleoside triphosphate hydrolases"/>
    <property type="match status" value="1"/>
</dbReference>
<keyword evidence="8 10" id="KW-0472">Membrane</keyword>
<dbReference type="InterPro" id="IPR011527">
    <property type="entry name" value="ABC1_TM_dom"/>
</dbReference>
<dbReference type="GO" id="GO:0016887">
    <property type="term" value="F:ATP hydrolysis activity"/>
    <property type="evidence" value="ECO:0007669"/>
    <property type="project" value="InterPro"/>
</dbReference>
<evidence type="ECO:0000256" key="10">
    <source>
        <dbReference type="SAM" id="Phobius"/>
    </source>
</evidence>
<dbReference type="STRING" id="861299.J421_2834"/>
<dbReference type="PROSITE" id="PS50893">
    <property type="entry name" value="ABC_TRANSPORTER_2"/>
    <property type="match status" value="1"/>
</dbReference>
<evidence type="ECO:0000256" key="8">
    <source>
        <dbReference type="ARBA" id="ARBA00023136"/>
    </source>
</evidence>
<evidence type="ECO:0000313" key="14">
    <source>
        <dbReference type="Proteomes" id="UP000019151"/>
    </source>
</evidence>
<dbReference type="PANTHER" id="PTHR43394:SF1">
    <property type="entry name" value="ATP-BINDING CASSETTE SUB-FAMILY B MEMBER 10, MITOCHONDRIAL"/>
    <property type="match status" value="1"/>
</dbReference>
<keyword evidence="2" id="KW-0813">Transport</keyword>
<evidence type="ECO:0000256" key="1">
    <source>
        <dbReference type="ARBA" id="ARBA00004651"/>
    </source>
</evidence>
<dbReference type="Pfam" id="PF00664">
    <property type="entry name" value="ABC_membrane"/>
    <property type="match status" value="1"/>
</dbReference>
<dbReference type="InterPro" id="IPR003593">
    <property type="entry name" value="AAA+_ATPase"/>
</dbReference>
<evidence type="ECO:0000259" key="11">
    <source>
        <dbReference type="PROSITE" id="PS50893"/>
    </source>
</evidence>
<keyword evidence="3" id="KW-1003">Cell membrane</keyword>
<dbReference type="CDD" id="cd18541">
    <property type="entry name" value="ABC_6TM_TmrB_like"/>
    <property type="match status" value="1"/>
</dbReference>
<evidence type="ECO:0000256" key="7">
    <source>
        <dbReference type="ARBA" id="ARBA00022989"/>
    </source>
</evidence>
<evidence type="ECO:0000256" key="5">
    <source>
        <dbReference type="ARBA" id="ARBA00022741"/>
    </source>
</evidence>
<keyword evidence="4 10" id="KW-0812">Transmembrane</keyword>
<evidence type="ECO:0000256" key="2">
    <source>
        <dbReference type="ARBA" id="ARBA00022448"/>
    </source>
</evidence>
<dbReference type="InterPro" id="IPR039421">
    <property type="entry name" value="Type_1_exporter"/>
</dbReference>
<proteinExistence type="predicted"/>
<dbReference type="InterPro" id="IPR027417">
    <property type="entry name" value="P-loop_NTPase"/>
</dbReference>
<dbReference type="Pfam" id="PF00005">
    <property type="entry name" value="ABC_tran"/>
    <property type="match status" value="1"/>
</dbReference>
<dbReference type="KEGG" id="gba:J421_2834"/>
<dbReference type="Gene3D" id="3.40.50.300">
    <property type="entry name" value="P-loop containing nucleotide triphosphate hydrolases"/>
    <property type="match status" value="1"/>
</dbReference>
<keyword evidence="7 10" id="KW-1133">Transmembrane helix</keyword>
<evidence type="ECO:0000259" key="12">
    <source>
        <dbReference type="PROSITE" id="PS50929"/>
    </source>
</evidence>
<dbReference type="InParanoid" id="W0RHW8"/>
<dbReference type="PROSITE" id="PS00211">
    <property type="entry name" value="ABC_TRANSPORTER_1"/>
    <property type="match status" value="1"/>
</dbReference>
<dbReference type="InterPro" id="IPR017871">
    <property type="entry name" value="ABC_transporter-like_CS"/>
</dbReference>
<comment type="subcellular location">
    <subcellularLocation>
        <location evidence="1">Cell membrane</location>
        <topology evidence="1">Multi-pass membrane protein</topology>
    </subcellularLocation>
</comment>
<evidence type="ECO:0000256" key="9">
    <source>
        <dbReference type="SAM" id="MobiDB-lite"/>
    </source>
</evidence>
<feature type="transmembrane region" description="Helical" evidence="10">
    <location>
        <begin position="275"/>
        <end position="302"/>
    </location>
</feature>
<keyword evidence="5" id="KW-0547">Nucleotide-binding</keyword>
<feature type="region of interest" description="Disordered" evidence="9">
    <location>
        <begin position="356"/>
        <end position="375"/>
    </location>
</feature>